<reference evidence="1" key="1">
    <citation type="journal article" date="2014" name="Int. J. Syst. Evol. Microbiol.">
        <title>Complete genome sequence of Corynebacterium casei LMG S-19264T (=DSM 44701T), isolated from a smear-ripened cheese.</title>
        <authorList>
            <consortium name="US DOE Joint Genome Institute (JGI-PGF)"/>
            <person name="Walter F."/>
            <person name="Albersmeier A."/>
            <person name="Kalinowski J."/>
            <person name="Ruckert C."/>
        </authorList>
    </citation>
    <scope>NUCLEOTIDE SEQUENCE</scope>
    <source>
        <strain evidence="1">JCM 4988</strain>
    </source>
</reference>
<sequence length="76" mass="8882">MSPVFSEETHRNLLSRIPQCTGREISDWLRAVEDGPSLLRLEEKISWLRSEYSLSYGHAKAIVHEYDLRRAARKLL</sequence>
<protein>
    <recommendedName>
        <fullName evidence="3">DUF4287 domain-containing protein</fullName>
    </recommendedName>
</protein>
<keyword evidence="2" id="KW-1185">Reference proteome</keyword>
<gene>
    <name evidence="1" type="ORF">GCM10010387_15250</name>
</gene>
<evidence type="ECO:0000313" key="1">
    <source>
        <dbReference type="EMBL" id="GGZ23109.1"/>
    </source>
</evidence>
<dbReference type="RefSeq" id="WP_190122152.1">
    <property type="nucleotide sequence ID" value="NZ_BMWG01000003.1"/>
</dbReference>
<dbReference type="Pfam" id="PF14117">
    <property type="entry name" value="DUF4287"/>
    <property type="match status" value="1"/>
</dbReference>
<organism evidence="1 2">
    <name type="scientific">Streptomyces inusitatus</name>
    <dbReference type="NCBI Taxonomy" id="68221"/>
    <lineage>
        <taxon>Bacteria</taxon>
        <taxon>Bacillati</taxon>
        <taxon>Actinomycetota</taxon>
        <taxon>Actinomycetes</taxon>
        <taxon>Kitasatosporales</taxon>
        <taxon>Streptomycetaceae</taxon>
        <taxon>Streptomyces</taxon>
    </lineage>
</organism>
<dbReference type="EMBL" id="BMWG01000003">
    <property type="protein sequence ID" value="GGZ23109.1"/>
    <property type="molecule type" value="Genomic_DNA"/>
</dbReference>
<accession>A0A918PW91</accession>
<dbReference type="InterPro" id="IPR025629">
    <property type="entry name" value="DUF4287"/>
</dbReference>
<reference evidence="1" key="2">
    <citation type="submission" date="2020-09" db="EMBL/GenBank/DDBJ databases">
        <authorList>
            <person name="Sun Q."/>
            <person name="Ohkuma M."/>
        </authorList>
    </citation>
    <scope>NUCLEOTIDE SEQUENCE</scope>
    <source>
        <strain evidence="1">JCM 4988</strain>
    </source>
</reference>
<dbReference type="AlphaFoldDB" id="A0A918PW91"/>
<proteinExistence type="predicted"/>
<evidence type="ECO:0000313" key="2">
    <source>
        <dbReference type="Proteomes" id="UP000630936"/>
    </source>
</evidence>
<name>A0A918PW91_9ACTN</name>
<comment type="caution">
    <text evidence="1">The sequence shown here is derived from an EMBL/GenBank/DDBJ whole genome shotgun (WGS) entry which is preliminary data.</text>
</comment>
<evidence type="ECO:0008006" key="3">
    <source>
        <dbReference type="Google" id="ProtNLM"/>
    </source>
</evidence>
<dbReference type="Proteomes" id="UP000630936">
    <property type="component" value="Unassembled WGS sequence"/>
</dbReference>